<dbReference type="InterPro" id="IPR003340">
    <property type="entry name" value="B3_DNA-bd"/>
</dbReference>
<accession>A0A0K9PL86</accession>
<dbReference type="SMART" id="SM01019">
    <property type="entry name" value="B3"/>
    <property type="match status" value="3"/>
</dbReference>
<feature type="domain" description="TF-B3" evidence="7">
    <location>
        <begin position="50"/>
        <end position="104"/>
    </location>
</feature>
<keyword evidence="6" id="KW-0539">Nucleus</keyword>
<feature type="domain" description="TF-B3" evidence="7">
    <location>
        <begin position="188"/>
        <end position="287"/>
    </location>
</feature>
<protein>
    <recommendedName>
        <fullName evidence="7">TF-B3 domain-containing protein</fullName>
    </recommendedName>
</protein>
<keyword evidence="4" id="KW-0238">DNA-binding</keyword>
<evidence type="ECO:0000313" key="9">
    <source>
        <dbReference type="Proteomes" id="UP000036987"/>
    </source>
</evidence>
<gene>
    <name evidence="8" type="ORF">ZOSMA_223G00020</name>
</gene>
<dbReference type="OrthoDB" id="683934at2759"/>
<evidence type="ECO:0000256" key="5">
    <source>
        <dbReference type="ARBA" id="ARBA00023163"/>
    </source>
</evidence>
<evidence type="ECO:0000256" key="4">
    <source>
        <dbReference type="ARBA" id="ARBA00023125"/>
    </source>
</evidence>
<dbReference type="Pfam" id="PF02362">
    <property type="entry name" value="B3"/>
    <property type="match status" value="3"/>
</dbReference>
<evidence type="ECO:0000256" key="1">
    <source>
        <dbReference type="ARBA" id="ARBA00004123"/>
    </source>
</evidence>
<comment type="caution">
    <text evidence="8">The sequence shown here is derived from an EMBL/GenBank/DDBJ whole genome shotgun (WGS) entry which is preliminary data.</text>
</comment>
<feature type="domain" description="TF-B3" evidence="7">
    <location>
        <begin position="310"/>
        <end position="412"/>
    </location>
</feature>
<dbReference type="Proteomes" id="UP000036987">
    <property type="component" value="Unassembled WGS sequence"/>
</dbReference>
<reference evidence="9" key="1">
    <citation type="journal article" date="2016" name="Nature">
        <title>The genome of the seagrass Zostera marina reveals angiosperm adaptation to the sea.</title>
        <authorList>
            <person name="Olsen J.L."/>
            <person name="Rouze P."/>
            <person name="Verhelst B."/>
            <person name="Lin Y.-C."/>
            <person name="Bayer T."/>
            <person name="Collen J."/>
            <person name="Dattolo E."/>
            <person name="De Paoli E."/>
            <person name="Dittami S."/>
            <person name="Maumus F."/>
            <person name="Michel G."/>
            <person name="Kersting A."/>
            <person name="Lauritano C."/>
            <person name="Lohaus R."/>
            <person name="Toepel M."/>
            <person name="Tonon T."/>
            <person name="Vanneste K."/>
            <person name="Amirebrahimi M."/>
            <person name="Brakel J."/>
            <person name="Bostroem C."/>
            <person name="Chovatia M."/>
            <person name="Grimwood J."/>
            <person name="Jenkins J.W."/>
            <person name="Jueterbock A."/>
            <person name="Mraz A."/>
            <person name="Stam W.T."/>
            <person name="Tice H."/>
            <person name="Bornberg-Bauer E."/>
            <person name="Green P.J."/>
            <person name="Pearson G.A."/>
            <person name="Procaccini G."/>
            <person name="Duarte C.M."/>
            <person name="Schmutz J."/>
            <person name="Reusch T.B.H."/>
            <person name="Van de Peer Y."/>
        </authorList>
    </citation>
    <scope>NUCLEOTIDE SEQUENCE [LARGE SCALE GENOMIC DNA]</scope>
    <source>
        <strain evidence="9">cv. Finnish</strain>
    </source>
</reference>
<keyword evidence="3" id="KW-0805">Transcription regulation</keyword>
<evidence type="ECO:0000313" key="8">
    <source>
        <dbReference type="EMBL" id="KMZ69005.1"/>
    </source>
</evidence>
<evidence type="ECO:0000256" key="6">
    <source>
        <dbReference type="ARBA" id="ARBA00023242"/>
    </source>
</evidence>
<dbReference type="Gene3D" id="2.40.330.10">
    <property type="entry name" value="DNA-binding pseudobarrel domain"/>
    <property type="match status" value="3"/>
</dbReference>
<keyword evidence="9" id="KW-1185">Reference proteome</keyword>
<dbReference type="CDD" id="cd10017">
    <property type="entry name" value="B3_DNA"/>
    <property type="match status" value="3"/>
</dbReference>
<sequence length="413" mass="48149">MVDVEKQNFVFFKVLLGDFKHKLRMSEKFVALPEKYPELKLSTALGGKQKVWSVEIGKDPDGMFHLTGDGWRCFVEDHDLRLGYFLVFIYSSDVSFYVIPFDLSEFRIAYKPIQVQDTTTTPTTIDDSEPVVVVIDDDHDEDITLKDVEDYHDKQKLPQNLHESRKKNTNFRGKLGMEKMVNVSSRPQFKMIVHPSYIKKKKMHIPKEFCDTNHLVDTKEANLTTINGTWTVRFYHRTSNSRNVRSLFSSGSHDFLQANNLKQGDTCIFELLSNDEKRANFLVTKHIKCSRDEFRRNLNRNKFIVRSHFQAIITKNQLFGKFSAMHIPVSFSRGLYLRDKSKATLTNSLNKSWEVAIITKRSIYKGTIYYSFSKGWKEFCYDNRLEEGDVCSFEPISEKGAAKLEMRVTFRKN</sequence>
<proteinExistence type="predicted"/>
<dbReference type="PANTHER" id="PTHR31674:SF62">
    <property type="entry name" value="B3 DOMAIN-CONTAINING PROTEIN REM14-RELATED"/>
    <property type="match status" value="1"/>
</dbReference>
<comment type="subcellular location">
    <subcellularLocation>
        <location evidence="1">Nucleus</location>
    </subcellularLocation>
</comment>
<name>A0A0K9PL86_ZOSMR</name>
<dbReference type="OMA" id="HESANKF"/>
<evidence type="ECO:0000256" key="2">
    <source>
        <dbReference type="ARBA" id="ARBA00022737"/>
    </source>
</evidence>
<keyword evidence="5" id="KW-0804">Transcription</keyword>
<dbReference type="EMBL" id="LFYR01000794">
    <property type="protein sequence ID" value="KMZ69005.1"/>
    <property type="molecule type" value="Genomic_DNA"/>
</dbReference>
<keyword evidence="2" id="KW-0677">Repeat</keyword>
<evidence type="ECO:0000259" key="7">
    <source>
        <dbReference type="PROSITE" id="PS50863"/>
    </source>
</evidence>
<dbReference type="GO" id="GO:0003677">
    <property type="term" value="F:DNA binding"/>
    <property type="evidence" value="ECO:0007669"/>
    <property type="project" value="UniProtKB-KW"/>
</dbReference>
<dbReference type="GO" id="GO:0005634">
    <property type="term" value="C:nucleus"/>
    <property type="evidence" value="ECO:0007669"/>
    <property type="project" value="UniProtKB-SubCell"/>
</dbReference>
<evidence type="ECO:0000256" key="3">
    <source>
        <dbReference type="ARBA" id="ARBA00023015"/>
    </source>
</evidence>
<organism evidence="8 9">
    <name type="scientific">Zostera marina</name>
    <name type="common">Eelgrass</name>
    <dbReference type="NCBI Taxonomy" id="29655"/>
    <lineage>
        <taxon>Eukaryota</taxon>
        <taxon>Viridiplantae</taxon>
        <taxon>Streptophyta</taxon>
        <taxon>Embryophyta</taxon>
        <taxon>Tracheophyta</taxon>
        <taxon>Spermatophyta</taxon>
        <taxon>Magnoliopsida</taxon>
        <taxon>Liliopsida</taxon>
        <taxon>Zosteraceae</taxon>
        <taxon>Zostera</taxon>
    </lineage>
</organism>
<dbReference type="AlphaFoldDB" id="A0A0K9PL86"/>
<dbReference type="SUPFAM" id="SSF101936">
    <property type="entry name" value="DNA-binding pseudobarrel domain"/>
    <property type="match status" value="3"/>
</dbReference>
<dbReference type="InterPro" id="IPR015300">
    <property type="entry name" value="DNA-bd_pseudobarrel_sf"/>
</dbReference>
<dbReference type="InterPro" id="IPR039218">
    <property type="entry name" value="REM_fam"/>
</dbReference>
<dbReference type="PROSITE" id="PS50863">
    <property type="entry name" value="B3"/>
    <property type="match status" value="3"/>
</dbReference>
<dbReference type="PANTHER" id="PTHR31674">
    <property type="entry name" value="B3 DOMAIN-CONTAINING PROTEIN REM-LIKE 3-RELATED"/>
    <property type="match status" value="1"/>
</dbReference>